<accession>A0A6G1L165</accession>
<organism evidence="2 3">
    <name type="scientific">Teratosphaeria nubilosa</name>
    <dbReference type="NCBI Taxonomy" id="161662"/>
    <lineage>
        <taxon>Eukaryota</taxon>
        <taxon>Fungi</taxon>
        <taxon>Dikarya</taxon>
        <taxon>Ascomycota</taxon>
        <taxon>Pezizomycotina</taxon>
        <taxon>Dothideomycetes</taxon>
        <taxon>Dothideomycetidae</taxon>
        <taxon>Mycosphaerellales</taxon>
        <taxon>Teratosphaeriaceae</taxon>
        <taxon>Teratosphaeria</taxon>
    </lineage>
</organism>
<evidence type="ECO:0000256" key="1">
    <source>
        <dbReference type="SAM" id="SignalP"/>
    </source>
</evidence>
<name>A0A6G1L165_9PEZI</name>
<dbReference type="Proteomes" id="UP000799436">
    <property type="component" value="Unassembled WGS sequence"/>
</dbReference>
<reference evidence="2" key="1">
    <citation type="journal article" date="2020" name="Stud. Mycol.">
        <title>101 Dothideomycetes genomes: a test case for predicting lifestyles and emergence of pathogens.</title>
        <authorList>
            <person name="Haridas S."/>
            <person name="Albert R."/>
            <person name="Binder M."/>
            <person name="Bloem J."/>
            <person name="Labutti K."/>
            <person name="Salamov A."/>
            <person name="Andreopoulos B."/>
            <person name="Baker S."/>
            <person name="Barry K."/>
            <person name="Bills G."/>
            <person name="Bluhm B."/>
            <person name="Cannon C."/>
            <person name="Castanera R."/>
            <person name="Culley D."/>
            <person name="Daum C."/>
            <person name="Ezra D."/>
            <person name="Gonzalez J."/>
            <person name="Henrissat B."/>
            <person name="Kuo A."/>
            <person name="Liang C."/>
            <person name="Lipzen A."/>
            <person name="Lutzoni F."/>
            <person name="Magnuson J."/>
            <person name="Mondo S."/>
            <person name="Nolan M."/>
            <person name="Ohm R."/>
            <person name="Pangilinan J."/>
            <person name="Park H.-J."/>
            <person name="Ramirez L."/>
            <person name="Alfaro M."/>
            <person name="Sun H."/>
            <person name="Tritt A."/>
            <person name="Yoshinaga Y."/>
            <person name="Zwiers L.-H."/>
            <person name="Turgeon B."/>
            <person name="Goodwin S."/>
            <person name="Spatafora J."/>
            <person name="Crous P."/>
            <person name="Grigoriev I."/>
        </authorList>
    </citation>
    <scope>NUCLEOTIDE SEQUENCE</scope>
    <source>
        <strain evidence="2">CBS 116005</strain>
    </source>
</reference>
<feature type="signal peptide" evidence="1">
    <location>
        <begin position="1"/>
        <end position="18"/>
    </location>
</feature>
<dbReference type="AlphaFoldDB" id="A0A6G1L165"/>
<sequence length="76" mass="8507">MQLITLLPLLSFLSLASANCYQLGGISENCRDWAKHKKPYEWLCPKRDTGNLEAGQGCERETNGEHDWTDAFCCGA</sequence>
<proteinExistence type="predicted"/>
<keyword evidence="3" id="KW-1185">Reference proteome</keyword>
<keyword evidence="1" id="KW-0732">Signal</keyword>
<dbReference type="EMBL" id="ML995872">
    <property type="protein sequence ID" value="KAF2766430.1"/>
    <property type="molecule type" value="Genomic_DNA"/>
</dbReference>
<evidence type="ECO:0000313" key="3">
    <source>
        <dbReference type="Proteomes" id="UP000799436"/>
    </source>
</evidence>
<protein>
    <submittedName>
        <fullName evidence="2">Uncharacterized protein</fullName>
    </submittedName>
</protein>
<feature type="chain" id="PRO_5026010157" evidence="1">
    <location>
        <begin position="19"/>
        <end position="76"/>
    </location>
</feature>
<evidence type="ECO:0000313" key="2">
    <source>
        <dbReference type="EMBL" id="KAF2766430.1"/>
    </source>
</evidence>
<gene>
    <name evidence="2" type="ORF">EJ03DRAFT_377036</name>
</gene>